<dbReference type="InterPro" id="IPR001789">
    <property type="entry name" value="Sig_transdc_resp-reg_receiver"/>
</dbReference>
<name>A0A5S3N7D8_9FLAO</name>
<dbReference type="PANTHER" id="PTHR45526">
    <property type="entry name" value="TRANSCRIPTIONAL REGULATORY PROTEIN DPIA"/>
    <property type="match status" value="1"/>
</dbReference>
<sequence>MERNLLLVEDDKHIGELLYTSVKGLNTLKTIELSTTLKEAKSKLLNVFYDIIVLDLSLPDGNGIQLLKWLNKKNVETKVFIFSMNTELKRMCLQYGASAFFDKANDFDSLIDTISNDNSKINQN</sequence>
<dbReference type="PROSITE" id="PS50110">
    <property type="entry name" value="RESPONSE_REGULATORY"/>
    <property type="match status" value="1"/>
</dbReference>
<dbReference type="AlphaFoldDB" id="A0A5S3N7D8"/>
<organism evidence="3 4">
    <name type="scientific">Polaribacter aestuariivivens</name>
    <dbReference type="NCBI Taxonomy" id="2304626"/>
    <lineage>
        <taxon>Bacteria</taxon>
        <taxon>Pseudomonadati</taxon>
        <taxon>Bacteroidota</taxon>
        <taxon>Flavobacteriia</taxon>
        <taxon>Flavobacteriales</taxon>
        <taxon>Flavobacteriaceae</taxon>
    </lineage>
</organism>
<dbReference type="Proteomes" id="UP000307140">
    <property type="component" value="Unassembled WGS sequence"/>
</dbReference>
<dbReference type="Gene3D" id="3.40.50.2300">
    <property type="match status" value="1"/>
</dbReference>
<evidence type="ECO:0000313" key="3">
    <source>
        <dbReference type="EMBL" id="TMM31213.1"/>
    </source>
</evidence>
<proteinExistence type="predicted"/>
<keyword evidence="1" id="KW-0597">Phosphoprotein</keyword>
<evidence type="ECO:0000313" key="4">
    <source>
        <dbReference type="Proteomes" id="UP000307140"/>
    </source>
</evidence>
<dbReference type="InterPro" id="IPR051271">
    <property type="entry name" value="2C-system_Tx_regulators"/>
</dbReference>
<feature type="domain" description="Response regulatory" evidence="2">
    <location>
        <begin position="4"/>
        <end position="118"/>
    </location>
</feature>
<evidence type="ECO:0000259" key="2">
    <source>
        <dbReference type="PROSITE" id="PS50110"/>
    </source>
</evidence>
<dbReference type="GO" id="GO:0000156">
    <property type="term" value="F:phosphorelay response regulator activity"/>
    <property type="evidence" value="ECO:0007669"/>
    <property type="project" value="TreeGrafter"/>
</dbReference>
<accession>A0A5S3N7D8</accession>
<evidence type="ECO:0000256" key="1">
    <source>
        <dbReference type="PROSITE-ProRule" id="PRU00169"/>
    </source>
</evidence>
<dbReference type="PANTHER" id="PTHR45526:SF1">
    <property type="entry name" value="TRANSCRIPTIONAL REGULATORY PROTEIN DCUR-RELATED"/>
    <property type="match status" value="1"/>
</dbReference>
<dbReference type="OrthoDB" id="9789181at2"/>
<reference evidence="3 4" key="1">
    <citation type="submission" date="2019-05" db="EMBL/GenBank/DDBJ databases">
        <title>Polaribacter aestuariivivens sp. nov., isolated from a tidal flat.</title>
        <authorList>
            <person name="Yoon J.-H."/>
        </authorList>
    </citation>
    <scope>NUCLEOTIDE SEQUENCE [LARGE SCALE GENOMIC DNA]</scope>
    <source>
        <strain evidence="3 4">DBTF-3</strain>
    </source>
</reference>
<feature type="modified residue" description="4-aspartylphosphate" evidence="1">
    <location>
        <position position="55"/>
    </location>
</feature>
<dbReference type="SMART" id="SM00448">
    <property type="entry name" value="REC"/>
    <property type="match status" value="1"/>
</dbReference>
<protein>
    <submittedName>
        <fullName evidence="3">Response regulator</fullName>
    </submittedName>
</protein>
<dbReference type="RefSeq" id="WP_138534942.1">
    <property type="nucleotide sequence ID" value="NZ_CBDUES010000003.1"/>
</dbReference>
<comment type="caution">
    <text evidence="3">The sequence shown here is derived from an EMBL/GenBank/DDBJ whole genome shotgun (WGS) entry which is preliminary data.</text>
</comment>
<gene>
    <name evidence="3" type="ORF">FDT66_04385</name>
</gene>
<dbReference type="EMBL" id="VANR01000002">
    <property type="protein sequence ID" value="TMM31213.1"/>
    <property type="molecule type" value="Genomic_DNA"/>
</dbReference>
<keyword evidence="4" id="KW-1185">Reference proteome</keyword>
<dbReference type="Pfam" id="PF00072">
    <property type="entry name" value="Response_reg"/>
    <property type="match status" value="1"/>
</dbReference>
<dbReference type="InterPro" id="IPR011006">
    <property type="entry name" value="CheY-like_superfamily"/>
</dbReference>
<dbReference type="SUPFAM" id="SSF52172">
    <property type="entry name" value="CheY-like"/>
    <property type="match status" value="1"/>
</dbReference>